<protein>
    <submittedName>
        <fullName evidence="1">Uncharacterized protein</fullName>
    </submittedName>
</protein>
<name>A0A147I8R4_9SPHN</name>
<evidence type="ECO:0000313" key="2">
    <source>
        <dbReference type="Proteomes" id="UP000072867"/>
    </source>
</evidence>
<sequence length="138" mass="14820">MAHAFSDFHDGLITGIVLGSDTATILLQQTTGEEYTLTLTGLEVLHMEDFRQGNIISIVEVVSGQYPYEHSGLERLFSPPHPSAAEEYHKAHAAIVERQSARIAAGDVSMVVIVPSYGADLIAICRDIALAPLAMNGS</sequence>
<gene>
    <name evidence="1" type="ORF">NS319_00860</name>
</gene>
<organism evidence="1 2">
    <name type="scientific">Sphingomonas sanguinis</name>
    <dbReference type="NCBI Taxonomy" id="33051"/>
    <lineage>
        <taxon>Bacteria</taxon>
        <taxon>Pseudomonadati</taxon>
        <taxon>Pseudomonadota</taxon>
        <taxon>Alphaproteobacteria</taxon>
        <taxon>Sphingomonadales</taxon>
        <taxon>Sphingomonadaceae</taxon>
        <taxon>Sphingomonas</taxon>
    </lineage>
</organism>
<dbReference type="RefSeq" id="WP_058731986.1">
    <property type="nucleotide sequence ID" value="NZ_LDTD01000006.1"/>
</dbReference>
<dbReference type="Proteomes" id="UP000072867">
    <property type="component" value="Unassembled WGS sequence"/>
</dbReference>
<dbReference type="AlphaFoldDB" id="A0A147I8R4"/>
<evidence type="ECO:0000313" key="1">
    <source>
        <dbReference type="EMBL" id="KTT75672.1"/>
    </source>
</evidence>
<accession>A0A147I8R4</accession>
<dbReference type="EMBL" id="LDTD01000006">
    <property type="protein sequence ID" value="KTT75672.1"/>
    <property type="molecule type" value="Genomic_DNA"/>
</dbReference>
<dbReference type="PATRIC" id="fig|33051.3.peg.2933"/>
<reference evidence="1 2" key="1">
    <citation type="journal article" date="2016" name="Front. Microbiol.">
        <title>Genomic Resource of Rice Seed Associated Bacteria.</title>
        <authorList>
            <person name="Midha S."/>
            <person name="Bansal K."/>
            <person name="Sharma S."/>
            <person name="Kumar N."/>
            <person name="Patil P.P."/>
            <person name="Chaudhry V."/>
            <person name="Patil P.B."/>
        </authorList>
    </citation>
    <scope>NUCLEOTIDE SEQUENCE [LARGE SCALE GENOMIC DNA]</scope>
    <source>
        <strain evidence="1 2">NS319</strain>
    </source>
</reference>
<comment type="caution">
    <text evidence="1">The sequence shown here is derived from an EMBL/GenBank/DDBJ whole genome shotgun (WGS) entry which is preliminary data.</text>
</comment>
<proteinExistence type="predicted"/>